<dbReference type="KEGG" id="mhib:MHIB_26580"/>
<evidence type="ECO:0000256" key="1">
    <source>
        <dbReference type="SAM" id="MobiDB-lite"/>
    </source>
</evidence>
<dbReference type="AlphaFoldDB" id="A0A7I7X4G5"/>
<evidence type="ECO:0000259" key="3">
    <source>
        <dbReference type="Pfam" id="PF14032"/>
    </source>
</evidence>
<keyword evidence="2" id="KW-1133">Transmembrane helix</keyword>
<evidence type="ECO:0000256" key="2">
    <source>
        <dbReference type="SAM" id="Phobius"/>
    </source>
</evidence>
<dbReference type="InterPro" id="IPR038232">
    <property type="entry name" value="PknH-like_Extracell_sf"/>
</dbReference>
<feature type="region of interest" description="Disordered" evidence="1">
    <location>
        <begin position="76"/>
        <end position="100"/>
    </location>
</feature>
<feature type="transmembrane region" description="Helical" evidence="2">
    <location>
        <begin position="48"/>
        <end position="71"/>
    </location>
</feature>
<keyword evidence="2" id="KW-0812">Transmembrane</keyword>
<keyword evidence="5" id="KW-1185">Reference proteome</keyword>
<dbReference type="Proteomes" id="UP000467260">
    <property type="component" value="Chromosome"/>
</dbReference>
<gene>
    <name evidence="4" type="ORF">MHIB_26580</name>
</gene>
<organism evidence="4 5">
    <name type="scientific">Mycolicibacter hiberniae</name>
    <dbReference type="NCBI Taxonomy" id="29314"/>
    <lineage>
        <taxon>Bacteria</taxon>
        <taxon>Bacillati</taxon>
        <taxon>Actinomycetota</taxon>
        <taxon>Actinomycetes</taxon>
        <taxon>Mycobacteriales</taxon>
        <taxon>Mycobacteriaceae</taxon>
        <taxon>Mycolicibacter</taxon>
    </lineage>
</organism>
<keyword evidence="2" id="KW-0472">Membrane</keyword>
<accession>A0A7I7X4G5</accession>
<proteinExistence type="predicted"/>
<protein>
    <recommendedName>
        <fullName evidence="3">PknH-like extracellular domain-containing protein</fullName>
    </recommendedName>
</protein>
<reference evidence="4 5" key="1">
    <citation type="journal article" date="2019" name="Emerg. Microbes Infect.">
        <title>Comprehensive subspecies identification of 175 nontuberculous mycobacteria species based on 7547 genomic profiles.</title>
        <authorList>
            <person name="Matsumoto Y."/>
            <person name="Kinjo T."/>
            <person name="Motooka D."/>
            <person name="Nabeya D."/>
            <person name="Jung N."/>
            <person name="Uechi K."/>
            <person name="Horii T."/>
            <person name="Iida T."/>
            <person name="Fujita J."/>
            <person name="Nakamura S."/>
        </authorList>
    </citation>
    <scope>NUCLEOTIDE SEQUENCE [LARGE SCALE GENOMIC DNA]</scope>
    <source>
        <strain evidence="4 5">JCM 13571</strain>
    </source>
</reference>
<name>A0A7I7X4G5_9MYCO</name>
<feature type="region of interest" description="Disordered" evidence="1">
    <location>
        <begin position="1"/>
        <end position="38"/>
    </location>
</feature>
<feature type="domain" description="PknH-like extracellular" evidence="3">
    <location>
        <begin position="105"/>
        <end position="286"/>
    </location>
</feature>
<dbReference type="Gene3D" id="3.40.1000.70">
    <property type="entry name" value="PknH-like extracellular domain"/>
    <property type="match status" value="1"/>
</dbReference>
<dbReference type="RefSeq" id="WP_234808866.1">
    <property type="nucleotide sequence ID" value="NZ_AP022609.1"/>
</dbReference>
<evidence type="ECO:0000313" key="5">
    <source>
        <dbReference type="Proteomes" id="UP000467260"/>
    </source>
</evidence>
<evidence type="ECO:0000313" key="4">
    <source>
        <dbReference type="EMBL" id="BBZ24240.1"/>
    </source>
</evidence>
<dbReference type="Pfam" id="PF14032">
    <property type="entry name" value="PknH_C"/>
    <property type="match status" value="1"/>
</dbReference>
<feature type="compositionally biased region" description="Pro residues" evidence="1">
    <location>
        <begin position="16"/>
        <end position="38"/>
    </location>
</feature>
<dbReference type="InterPro" id="IPR026954">
    <property type="entry name" value="PknH-like_Extracell"/>
</dbReference>
<sequence>MSDPMRQSPYRYDPTRFPPTNEPISPAPGGPVPPFWPPVPPPNGNRRLIRMLLGLVCVLTAIVVALTVTVIRREQDEHPPASAPSSPAASPDRTPAPLSASGRLVPVAALDGLFPDRGVVTSAVDDPAIDLVTHGEHIDPEDLADADCQGIASVSSQAYAGSGWTAIRWQRWNSPAEPDPRFLMKHVSMSVTGYPHAAAARTFYANQSAAWQKCNIRIVNSRSASADESADQLWFIDNFTDSDGVLGAVMMDNVNPDWTCETRLTVRRNVVVRAAVCAHTTASTAARTTPSLVAVHTLLDSITAKIDAAG</sequence>
<dbReference type="EMBL" id="AP022609">
    <property type="protein sequence ID" value="BBZ24240.1"/>
    <property type="molecule type" value="Genomic_DNA"/>
</dbReference>